<dbReference type="GO" id="GO:0006355">
    <property type="term" value="P:regulation of DNA-templated transcription"/>
    <property type="evidence" value="ECO:0007669"/>
    <property type="project" value="TreeGrafter"/>
</dbReference>
<dbReference type="RefSeq" id="WP_111598851.1">
    <property type="nucleotide sequence ID" value="NZ_QLLL01000006.1"/>
</dbReference>
<evidence type="ECO:0000256" key="1">
    <source>
        <dbReference type="SAM" id="Phobius"/>
    </source>
</evidence>
<dbReference type="GO" id="GO:0004553">
    <property type="term" value="F:hydrolase activity, hydrolyzing O-glycosyl compounds"/>
    <property type="evidence" value="ECO:0007669"/>
    <property type="project" value="UniProtKB-ARBA"/>
</dbReference>
<dbReference type="Proteomes" id="UP000249547">
    <property type="component" value="Unassembled WGS sequence"/>
</dbReference>
<dbReference type="OrthoDB" id="1110630at2"/>
<protein>
    <submittedName>
        <fullName evidence="3">Two-component SAPR family response regulator</fullName>
    </submittedName>
</protein>
<reference evidence="3 4" key="1">
    <citation type="submission" date="2018-06" db="EMBL/GenBank/DDBJ databases">
        <title>Genomic Encyclopedia of Archaeal and Bacterial Type Strains, Phase II (KMG-II): from individual species to whole genera.</title>
        <authorList>
            <person name="Goeker M."/>
        </authorList>
    </citation>
    <scope>NUCLEOTIDE SEQUENCE [LARGE SCALE GENOMIC DNA]</scope>
    <source>
        <strain evidence="3 4">DSM 23857</strain>
    </source>
</reference>
<dbReference type="InterPro" id="IPR015915">
    <property type="entry name" value="Kelch-typ_b-propeller"/>
</dbReference>
<dbReference type="InterPro" id="IPR013320">
    <property type="entry name" value="ConA-like_dom_sf"/>
</dbReference>
<sequence length="848" mass="97140">MVKSISIFIAILSICVSSAFSQSHGLRFMSHEVVAEKRTSLELTAAAPLCIKDGTAISFDILLNPNLETYFGYVMRLITPAHQNIDLVFNSRNINFVTGETFSAITTVDSVKLTNRWNHFKLHFSETKHEVVLYLNGQQVGKGAIPFPQGTCAHIYFGTNNFEEFQTTDIPPFSIKDIRIEENNKTTHYYPLDELEGTTAHDETGKRPAKVRNPAWLKPRHQNWQLVHKQDIKGIPSIAFNNAGEVLYINAADTTYEYSFKTNNLRFFPLRNSHGKMPAGNQAIFDTAQQQLYNIYTDQKMVGTYDATNLTWDEVYPALELTEYWHVNKFVSPSDSSLYIVAGYGQLRYKNAVQRYHLPTKTWETVTTHGDQFTPRYMAALGMNATRDTAYILGGYGSNTGDQAINPKCYYDLLSYDVKNRVFKSIYHFKEPARQFCFANSMFIVPGTKEFYALVYPTDRFNSSLQLMKGSLEKPEYQILADSIPYAFHDIKSFADLYYSPVAKKLVAVTMHTSKDTVTTLQIHTLDFPPNVLMASPLVSNDGKPWWLYVSIGFALFCGAAFFFYRTRKAHVEDEHEHHHHHVKPAVSQLINDHDDTPGVVKEQQAEFSKVYLFGQFEVFDKAGQDITKLFTPLLRELFLILLVHTIKDGKGITSEKLYELLWSDKPVKDAKNNFSVNVVKLKAILQKIGDCHIGRESGKWKLEIIDQSFSVDYLAYVQLMQQKKPTQKAFIQAMLIIARRGAFLENIDYEWLDDTKSHIYSDVIDVMLQYMSSADIHQEAELFIQLCNSIFLFDKLNEEALQWKCKSLIQLKKHGLAKDAYTKFAKDYKETYGQEFPPTFIDLTAHE</sequence>
<organism evidence="3 4">
    <name type="scientific">Chitinophaga skermanii</name>
    <dbReference type="NCBI Taxonomy" id="331697"/>
    <lineage>
        <taxon>Bacteria</taxon>
        <taxon>Pseudomonadati</taxon>
        <taxon>Bacteroidota</taxon>
        <taxon>Chitinophagia</taxon>
        <taxon>Chitinophagales</taxon>
        <taxon>Chitinophagaceae</taxon>
        <taxon>Chitinophaga</taxon>
    </lineage>
</organism>
<evidence type="ECO:0000313" key="4">
    <source>
        <dbReference type="Proteomes" id="UP000249547"/>
    </source>
</evidence>
<dbReference type="GO" id="GO:0005975">
    <property type="term" value="P:carbohydrate metabolic process"/>
    <property type="evidence" value="ECO:0007669"/>
    <property type="project" value="UniProtKB-ARBA"/>
</dbReference>
<keyword evidence="1" id="KW-0472">Membrane</keyword>
<keyword evidence="1" id="KW-0812">Transmembrane</keyword>
<keyword evidence="1" id="KW-1133">Transmembrane helix</keyword>
<feature type="signal peptide" evidence="2">
    <location>
        <begin position="1"/>
        <end position="21"/>
    </location>
</feature>
<dbReference type="Gene3D" id="2.60.120.200">
    <property type="match status" value="1"/>
</dbReference>
<dbReference type="GO" id="GO:0003677">
    <property type="term" value="F:DNA binding"/>
    <property type="evidence" value="ECO:0007669"/>
    <property type="project" value="TreeGrafter"/>
</dbReference>
<evidence type="ECO:0000313" key="3">
    <source>
        <dbReference type="EMBL" id="RAJ02408.1"/>
    </source>
</evidence>
<dbReference type="Gene3D" id="1.10.10.10">
    <property type="entry name" value="Winged helix-like DNA-binding domain superfamily/Winged helix DNA-binding domain"/>
    <property type="match status" value="1"/>
</dbReference>
<comment type="caution">
    <text evidence="3">The sequence shown here is derived from an EMBL/GenBank/DDBJ whole genome shotgun (WGS) entry which is preliminary data.</text>
</comment>
<dbReference type="PANTHER" id="PTHR35807">
    <property type="entry name" value="TRANSCRIPTIONAL REGULATOR REDD-RELATED"/>
    <property type="match status" value="1"/>
</dbReference>
<dbReference type="InterPro" id="IPR051677">
    <property type="entry name" value="AfsR-DnrI-RedD_regulator"/>
</dbReference>
<dbReference type="SUPFAM" id="SSF49899">
    <property type="entry name" value="Concanavalin A-like lectins/glucanases"/>
    <property type="match status" value="1"/>
</dbReference>
<keyword evidence="2" id="KW-0732">Signal</keyword>
<dbReference type="PANTHER" id="PTHR35807:SF1">
    <property type="entry name" value="TRANSCRIPTIONAL REGULATOR REDD"/>
    <property type="match status" value="1"/>
</dbReference>
<dbReference type="InterPro" id="IPR036388">
    <property type="entry name" value="WH-like_DNA-bd_sf"/>
</dbReference>
<name>A0A327QEV3_9BACT</name>
<dbReference type="InterPro" id="IPR011043">
    <property type="entry name" value="Gal_Oxase/kelch_b-propeller"/>
</dbReference>
<feature type="chain" id="PRO_5016381662" evidence="2">
    <location>
        <begin position="22"/>
        <end position="848"/>
    </location>
</feature>
<dbReference type="SUPFAM" id="SSF50965">
    <property type="entry name" value="Galactose oxidase, central domain"/>
    <property type="match status" value="1"/>
</dbReference>
<evidence type="ECO:0000256" key="2">
    <source>
        <dbReference type="SAM" id="SignalP"/>
    </source>
</evidence>
<proteinExistence type="predicted"/>
<dbReference type="AlphaFoldDB" id="A0A327QEV3"/>
<dbReference type="Gene3D" id="2.120.10.80">
    <property type="entry name" value="Kelch-type beta propeller"/>
    <property type="match status" value="1"/>
</dbReference>
<gene>
    <name evidence="3" type="ORF">LX64_03421</name>
</gene>
<dbReference type="EMBL" id="QLLL01000006">
    <property type="protein sequence ID" value="RAJ02408.1"/>
    <property type="molecule type" value="Genomic_DNA"/>
</dbReference>
<accession>A0A327QEV3</accession>
<keyword evidence="4" id="KW-1185">Reference proteome</keyword>
<feature type="transmembrane region" description="Helical" evidence="1">
    <location>
        <begin position="546"/>
        <end position="565"/>
    </location>
</feature>